<keyword evidence="4" id="KW-1185">Reference proteome</keyword>
<dbReference type="EMBL" id="LPXO01000010">
    <property type="protein sequence ID" value="KUF09912.1"/>
    <property type="molecule type" value="Genomic_DNA"/>
</dbReference>
<dbReference type="InterPro" id="IPR000683">
    <property type="entry name" value="Gfo/Idh/MocA-like_OxRdtase_N"/>
</dbReference>
<dbReference type="InterPro" id="IPR055170">
    <property type="entry name" value="GFO_IDH_MocA-like_dom"/>
</dbReference>
<dbReference type="Gene3D" id="3.30.360.10">
    <property type="entry name" value="Dihydrodipicolinate Reductase, domain 2"/>
    <property type="match status" value="1"/>
</dbReference>
<name>A0A0W7WHG8_9RHOB</name>
<dbReference type="AlphaFoldDB" id="A0A0W7WHG8"/>
<dbReference type="GO" id="GO:0000166">
    <property type="term" value="F:nucleotide binding"/>
    <property type="evidence" value="ECO:0007669"/>
    <property type="project" value="InterPro"/>
</dbReference>
<dbReference type="Gene3D" id="3.40.50.720">
    <property type="entry name" value="NAD(P)-binding Rossmann-like Domain"/>
    <property type="match status" value="1"/>
</dbReference>
<comment type="caution">
    <text evidence="3">The sequence shown here is derived from an EMBL/GenBank/DDBJ whole genome shotgun (WGS) entry which is preliminary data.</text>
</comment>
<feature type="domain" description="Gfo/Idh/MocA-like oxidoreductase N-terminal" evidence="1">
    <location>
        <begin position="18"/>
        <end position="130"/>
    </location>
</feature>
<dbReference type="SUPFAM" id="SSF51735">
    <property type="entry name" value="NAD(P)-binding Rossmann-fold domains"/>
    <property type="match status" value="1"/>
</dbReference>
<proteinExistence type="predicted"/>
<organism evidence="3 4">
    <name type="scientific">Pseudoponticoccus marisrubri</name>
    <dbReference type="NCBI Taxonomy" id="1685382"/>
    <lineage>
        <taxon>Bacteria</taxon>
        <taxon>Pseudomonadati</taxon>
        <taxon>Pseudomonadota</taxon>
        <taxon>Alphaproteobacteria</taxon>
        <taxon>Rhodobacterales</taxon>
        <taxon>Roseobacteraceae</taxon>
        <taxon>Pseudoponticoccus</taxon>
    </lineage>
</organism>
<dbReference type="InterPro" id="IPR036291">
    <property type="entry name" value="NAD(P)-bd_dom_sf"/>
</dbReference>
<feature type="domain" description="GFO/IDH/MocA-like oxidoreductase" evidence="2">
    <location>
        <begin position="141"/>
        <end position="259"/>
    </location>
</feature>
<dbReference type="Proteomes" id="UP000054396">
    <property type="component" value="Unassembled WGS sequence"/>
</dbReference>
<dbReference type="PANTHER" id="PTHR43249:SF1">
    <property type="entry name" value="D-GLUCOSIDE 3-DEHYDROGENASE"/>
    <property type="match status" value="1"/>
</dbReference>
<evidence type="ECO:0000259" key="2">
    <source>
        <dbReference type="Pfam" id="PF22725"/>
    </source>
</evidence>
<dbReference type="PANTHER" id="PTHR43249">
    <property type="entry name" value="UDP-N-ACETYL-2-AMINO-2-DEOXY-D-GLUCURONATE OXIDASE"/>
    <property type="match status" value="1"/>
</dbReference>
<accession>A0A0W7WHG8</accession>
<dbReference type="OrthoDB" id="6183734at2"/>
<evidence type="ECO:0000259" key="1">
    <source>
        <dbReference type="Pfam" id="PF01408"/>
    </source>
</evidence>
<dbReference type="SUPFAM" id="SSF55347">
    <property type="entry name" value="Glyceraldehyde-3-phosphate dehydrogenase-like, C-terminal domain"/>
    <property type="match status" value="1"/>
</dbReference>
<protein>
    <submittedName>
        <fullName evidence="3">Oxidoreductase</fullName>
    </submittedName>
</protein>
<reference evidence="3 4" key="1">
    <citation type="submission" date="2015-12" db="EMBL/GenBank/DDBJ databases">
        <authorList>
            <person name="Shamseldin A."/>
            <person name="Moawad H."/>
            <person name="Abd El-Rahim W.M."/>
            <person name="Sadowsky M.J."/>
        </authorList>
    </citation>
    <scope>NUCLEOTIDE SEQUENCE [LARGE SCALE GENOMIC DNA]</scope>
    <source>
        <strain evidence="3 4">SJ5A-1</strain>
    </source>
</reference>
<dbReference type="Pfam" id="PF01408">
    <property type="entry name" value="GFO_IDH_MocA"/>
    <property type="match status" value="1"/>
</dbReference>
<dbReference type="RefSeq" id="WP_058863187.1">
    <property type="nucleotide sequence ID" value="NZ_LPXO01000010.1"/>
</dbReference>
<evidence type="ECO:0000313" key="3">
    <source>
        <dbReference type="EMBL" id="KUF09912.1"/>
    </source>
</evidence>
<sequence>MSTELRQGWAPPARRRPIVIFGAGSIVRDAHLPAWAAGGYEVAGITDPDRAKAQALAAAHGTRALSPEQAVAVEGAVFDLATPPDAHAGILATLPRGAPVLVQKPMGSDLPGASAILQTCRERELLAAMNFQLRFAPMAVALKDAIDRGLLGQVVDIEMHAVLATPWGLWKFLEGLPRIEIAMHSIHYLDLIRHLVGDPRGIHAQSLGHPSHAVAQTRTAAMLDYGPDLRCVLSVNHDWDFGRPHQACELRVAGTQGAAYMKLGVNLDYPKGEPDVLEINTGDGWQPVALTGSWFTESFTARMHNLQRAAGGEEPLIAPVADGWKTMALVEAAYASSAAPMHPIEEAP</sequence>
<gene>
    <name evidence="3" type="ORF">AVJ23_15860</name>
</gene>
<evidence type="ECO:0000313" key="4">
    <source>
        <dbReference type="Proteomes" id="UP000054396"/>
    </source>
</evidence>
<dbReference type="Pfam" id="PF22725">
    <property type="entry name" value="GFO_IDH_MocA_C3"/>
    <property type="match status" value="1"/>
</dbReference>
<dbReference type="STRING" id="1685382.AVJ23_15860"/>
<dbReference type="InterPro" id="IPR052515">
    <property type="entry name" value="Gfo/Idh/MocA_Oxidoreductase"/>
</dbReference>